<keyword evidence="5" id="KW-1185">Reference proteome</keyword>
<dbReference type="Gene3D" id="3.90.1150.10">
    <property type="entry name" value="Aspartate Aminotransferase, domain 1"/>
    <property type="match status" value="1"/>
</dbReference>
<dbReference type="InterPro" id="IPR000653">
    <property type="entry name" value="DegT/StrS_aminotransferase"/>
</dbReference>
<keyword evidence="4" id="KW-0808">Transferase</keyword>
<dbReference type="GO" id="GO:0008483">
    <property type="term" value="F:transaminase activity"/>
    <property type="evidence" value="ECO:0007669"/>
    <property type="project" value="UniProtKB-KW"/>
</dbReference>
<dbReference type="CDD" id="cd00616">
    <property type="entry name" value="AHBA_syn"/>
    <property type="match status" value="1"/>
</dbReference>
<accession>A1BHK7</accession>
<dbReference type="InterPro" id="IPR015424">
    <property type="entry name" value="PyrdxlP-dep_Trfase"/>
</dbReference>
<keyword evidence="2 3" id="KW-0663">Pyridoxal phosphate</keyword>
<dbReference type="AlphaFoldDB" id="A1BHK7"/>
<dbReference type="GO" id="GO:0030170">
    <property type="term" value="F:pyridoxal phosphate binding"/>
    <property type="evidence" value="ECO:0007669"/>
    <property type="project" value="TreeGrafter"/>
</dbReference>
<dbReference type="InterPro" id="IPR015422">
    <property type="entry name" value="PyrdxlP-dep_Trfase_small"/>
</dbReference>
<gene>
    <name evidence="4" type="ordered locus">Cpha266_1868</name>
</gene>
<evidence type="ECO:0000256" key="1">
    <source>
        <dbReference type="PIRSR" id="PIRSR000390-1"/>
    </source>
</evidence>
<dbReference type="OrthoDB" id="9810913at2"/>
<evidence type="ECO:0000313" key="5">
    <source>
        <dbReference type="Proteomes" id="UP000008701"/>
    </source>
</evidence>
<dbReference type="PANTHER" id="PTHR30244">
    <property type="entry name" value="TRANSAMINASE"/>
    <property type="match status" value="1"/>
</dbReference>
<name>A1BHK7_CHLPD</name>
<sequence length="373" mass="41009">MQFIDLLTQKDRIRKSLLHRLEAIIDHGQYIMGPEISELESRLAEYVGVKHCVSCSSGTDALLMPLLAKGIGRGDAVLTTPFTFIATAEVITLAGAVPVFVDVSPETFNIDPSLVERAVEEAHEHGLRPKAIIPVDIFGLPADYSRLEAVADTFGLWMLEDAAQSFGGSFRGKRAGGFGLCGATSFFPAKPLGCYGDGGAVFTDDGELDGLLRSVRVHGSGKDKYSNDRIGINGRLDTMQAAVLLEKLTIFDDELEERQRVARSYSEKLKDVLRVPSVPEGYCSAWAQYSVLADSSGERQIMMQALQAEGIPSVIYYKIPLHLQKAYASLGYREGDFPVSEELSRKIFSLPMHPYLREEEIERIATVIGTQKK</sequence>
<dbReference type="Pfam" id="PF01041">
    <property type="entry name" value="DegT_DnrJ_EryC1"/>
    <property type="match status" value="1"/>
</dbReference>
<dbReference type="InterPro" id="IPR015421">
    <property type="entry name" value="PyrdxlP-dep_Trfase_major"/>
</dbReference>
<dbReference type="HOGENOM" id="CLU_033332_6_1_10"/>
<feature type="active site" description="Proton acceptor" evidence="1">
    <location>
        <position position="190"/>
    </location>
</feature>
<feature type="modified residue" description="N6-(pyridoxal phosphate)lysine" evidence="2">
    <location>
        <position position="190"/>
    </location>
</feature>
<comment type="similarity">
    <text evidence="3">Belongs to the DegT/DnrJ/EryC1 family.</text>
</comment>
<reference evidence="4 5" key="1">
    <citation type="submission" date="2006-12" db="EMBL/GenBank/DDBJ databases">
        <title>Complete sequence of Chlorobium phaeobacteroides DSM 266.</title>
        <authorList>
            <consortium name="US DOE Joint Genome Institute"/>
            <person name="Copeland A."/>
            <person name="Lucas S."/>
            <person name="Lapidus A."/>
            <person name="Barry K."/>
            <person name="Detter J.C."/>
            <person name="Glavina del Rio T."/>
            <person name="Hammon N."/>
            <person name="Israni S."/>
            <person name="Pitluck S."/>
            <person name="Goltsman E."/>
            <person name="Schmutz J."/>
            <person name="Larimer F."/>
            <person name="Land M."/>
            <person name="Hauser L."/>
            <person name="Mikhailova N."/>
            <person name="Li T."/>
            <person name="Overmann J."/>
            <person name="Bryant D.A."/>
            <person name="Richardson P."/>
        </authorList>
    </citation>
    <scope>NUCLEOTIDE SEQUENCE [LARGE SCALE GENOMIC DNA]</scope>
    <source>
        <strain evidence="4 5">DSM 266</strain>
    </source>
</reference>
<dbReference type="Gene3D" id="3.40.640.10">
    <property type="entry name" value="Type I PLP-dependent aspartate aminotransferase-like (Major domain)"/>
    <property type="match status" value="1"/>
</dbReference>
<protein>
    <submittedName>
        <fullName evidence="4">DegT/DnrJ/EryC1/StrS aminotransferase</fullName>
    </submittedName>
</protein>
<dbReference type="KEGG" id="cph:Cpha266_1868"/>
<keyword evidence="4" id="KW-0032">Aminotransferase</keyword>
<dbReference type="eggNOG" id="COG0399">
    <property type="taxonomic scope" value="Bacteria"/>
</dbReference>
<dbReference type="STRING" id="290317.Cpha266_1868"/>
<dbReference type="GO" id="GO:0000271">
    <property type="term" value="P:polysaccharide biosynthetic process"/>
    <property type="evidence" value="ECO:0007669"/>
    <property type="project" value="TreeGrafter"/>
</dbReference>
<dbReference type="EMBL" id="CP000492">
    <property type="protein sequence ID" value="ABL65884.1"/>
    <property type="molecule type" value="Genomic_DNA"/>
</dbReference>
<evidence type="ECO:0000313" key="4">
    <source>
        <dbReference type="EMBL" id="ABL65884.1"/>
    </source>
</evidence>
<dbReference type="PANTHER" id="PTHR30244:SF42">
    <property type="entry name" value="UDP-2-ACETAMIDO-2-DEOXY-3-OXO-D-GLUCURONATE AMINOTRANSFERASE"/>
    <property type="match status" value="1"/>
</dbReference>
<dbReference type="PIRSF" id="PIRSF000390">
    <property type="entry name" value="PLP_StrS"/>
    <property type="match status" value="1"/>
</dbReference>
<dbReference type="Proteomes" id="UP000008701">
    <property type="component" value="Chromosome"/>
</dbReference>
<organism evidence="4 5">
    <name type="scientific">Chlorobium phaeobacteroides (strain DSM 266 / SMG 266 / 2430)</name>
    <dbReference type="NCBI Taxonomy" id="290317"/>
    <lineage>
        <taxon>Bacteria</taxon>
        <taxon>Pseudomonadati</taxon>
        <taxon>Chlorobiota</taxon>
        <taxon>Chlorobiia</taxon>
        <taxon>Chlorobiales</taxon>
        <taxon>Chlorobiaceae</taxon>
        <taxon>Chlorobium/Pelodictyon group</taxon>
        <taxon>Chlorobium</taxon>
    </lineage>
</organism>
<evidence type="ECO:0000256" key="3">
    <source>
        <dbReference type="RuleBase" id="RU004508"/>
    </source>
</evidence>
<dbReference type="SUPFAM" id="SSF53383">
    <property type="entry name" value="PLP-dependent transferases"/>
    <property type="match status" value="1"/>
</dbReference>
<proteinExistence type="inferred from homology"/>
<dbReference type="RefSeq" id="WP_011745691.1">
    <property type="nucleotide sequence ID" value="NC_008639.1"/>
</dbReference>
<evidence type="ECO:0000256" key="2">
    <source>
        <dbReference type="PIRSR" id="PIRSR000390-2"/>
    </source>
</evidence>